<dbReference type="EC" id="2.8.2.-" evidence="3"/>
<dbReference type="GO" id="GO:0008146">
    <property type="term" value="F:sulfotransferase activity"/>
    <property type="evidence" value="ECO:0007669"/>
    <property type="project" value="InterPro"/>
</dbReference>
<dbReference type="Gene3D" id="3.40.50.300">
    <property type="entry name" value="P-loop containing nucleotide triphosphate hydrolases"/>
    <property type="match status" value="1"/>
</dbReference>
<sequence>MAAIEPPPHLLQCFEEKELSQECRDFISSLPRERGWIRAFSHHYQGFWISTMAIQGVLAFQKNFQAHDTDVLLVTPPKAGTTWSKAILFALLNRARHPNPQRHPLVANNPHTLVLTLELNLYNGNQVPDLTSFPTPRLFGTHLPYALLPASAKDSACKIVYMCRNPKDTFVSLWHYVNRAWSTSSAIDSLEEAFDMFWRGVSPFGPYWDHVSGYWKESLENPHKVLFLKYEDMKEQPTTNLRRLAEFLGCPFSPEEEAKGIVNDISTLCSFDNLSNQEVNKRGKGLYGEANEVYFRRGEVGDWVNYLTVEMTEKLDRITEEKFHSTGLKF</sequence>
<protein>
    <recommendedName>
        <fullName evidence="3">Sulfotransferase</fullName>
        <ecNumber evidence="3">2.8.2.-</ecNumber>
    </recommendedName>
</protein>
<dbReference type="OrthoDB" id="205623at2759"/>
<keyword evidence="6" id="KW-1185">Reference proteome</keyword>
<evidence type="ECO:0000256" key="3">
    <source>
        <dbReference type="RuleBase" id="RU361155"/>
    </source>
</evidence>
<comment type="similarity">
    <text evidence="1 3">Belongs to the sulfotransferase 1 family.</text>
</comment>
<dbReference type="SUPFAM" id="SSF52540">
    <property type="entry name" value="P-loop containing nucleoside triphosphate hydrolases"/>
    <property type="match status" value="1"/>
</dbReference>
<keyword evidence="2 3" id="KW-0808">Transferase</keyword>
<evidence type="ECO:0000256" key="1">
    <source>
        <dbReference type="ARBA" id="ARBA00005771"/>
    </source>
</evidence>
<dbReference type="Proteomes" id="UP000516437">
    <property type="component" value="Chromosome 7"/>
</dbReference>
<gene>
    <name evidence="5" type="ORF">CJ030_MR7G010680</name>
</gene>
<dbReference type="AlphaFoldDB" id="A0A6A1UYC4"/>
<name>A0A6A1UYC4_9ROSI</name>
<evidence type="ECO:0000259" key="4">
    <source>
        <dbReference type="Pfam" id="PF00685"/>
    </source>
</evidence>
<dbReference type="InterPro" id="IPR000863">
    <property type="entry name" value="Sulfotransferase_dom"/>
</dbReference>
<comment type="caution">
    <text evidence="5">The sequence shown here is derived from an EMBL/GenBank/DDBJ whole genome shotgun (WGS) entry which is preliminary data.</text>
</comment>
<dbReference type="InterPro" id="IPR027417">
    <property type="entry name" value="P-loop_NTPase"/>
</dbReference>
<dbReference type="EMBL" id="RXIC02000025">
    <property type="protein sequence ID" value="KAB1205379.1"/>
    <property type="molecule type" value="Genomic_DNA"/>
</dbReference>
<proteinExistence type="inferred from homology"/>
<evidence type="ECO:0000256" key="2">
    <source>
        <dbReference type="ARBA" id="ARBA00022679"/>
    </source>
</evidence>
<feature type="domain" description="Sulfotransferase" evidence="4">
    <location>
        <begin position="68"/>
        <end position="327"/>
    </location>
</feature>
<reference evidence="5 6" key="1">
    <citation type="journal article" date="2019" name="Plant Biotechnol. J.">
        <title>The red bayberry genome and genetic basis of sex determination.</title>
        <authorList>
            <person name="Jia H.M."/>
            <person name="Jia H.J."/>
            <person name="Cai Q.L."/>
            <person name="Wang Y."/>
            <person name="Zhao H.B."/>
            <person name="Yang W.F."/>
            <person name="Wang G.Y."/>
            <person name="Li Y.H."/>
            <person name="Zhan D.L."/>
            <person name="Shen Y.T."/>
            <person name="Niu Q.F."/>
            <person name="Chang L."/>
            <person name="Qiu J."/>
            <person name="Zhao L."/>
            <person name="Xie H.B."/>
            <person name="Fu W.Y."/>
            <person name="Jin J."/>
            <person name="Li X.W."/>
            <person name="Jiao Y."/>
            <person name="Zhou C.C."/>
            <person name="Tu T."/>
            <person name="Chai C.Y."/>
            <person name="Gao J.L."/>
            <person name="Fan L.J."/>
            <person name="van de Weg E."/>
            <person name="Wang J.Y."/>
            <person name="Gao Z.S."/>
        </authorList>
    </citation>
    <scope>NUCLEOTIDE SEQUENCE [LARGE SCALE GENOMIC DNA]</scope>
    <source>
        <tissue evidence="5">Leaves</tissue>
    </source>
</reference>
<evidence type="ECO:0000313" key="5">
    <source>
        <dbReference type="EMBL" id="KAB1205379.1"/>
    </source>
</evidence>
<accession>A0A6A1UYC4</accession>
<dbReference type="PANTHER" id="PTHR11783">
    <property type="entry name" value="SULFOTRANSFERASE SULT"/>
    <property type="match status" value="1"/>
</dbReference>
<dbReference type="Pfam" id="PF00685">
    <property type="entry name" value="Sulfotransfer_1"/>
    <property type="match status" value="1"/>
</dbReference>
<evidence type="ECO:0000313" key="6">
    <source>
        <dbReference type="Proteomes" id="UP000516437"/>
    </source>
</evidence>
<organism evidence="5 6">
    <name type="scientific">Morella rubra</name>
    <name type="common">Chinese bayberry</name>
    <dbReference type="NCBI Taxonomy" id="262757"/>
    <lineage>
        <taxon>Eukaryota</taxon>
        <taxon>Viridiplantae</taxon>
        <taxon>Streptophyta</taxon>
        <taxon>Embryophyta</taxon>
        <taxon>Tracheophyta</taxon>
        <taxon>Spermatophyta</taxon>
        <taxon>Magnoliopsida</taxon>
        <taxon>eudicotyledons</taxon>
        <taxon>Gunneridae</taxon>
        <taxon>Pentapetalae</taxon>
        <taxon>rosids</taxon>
        <taxon>fabids</taxon>
        <taxon>Fagales</taxon>
        <taxon>Myricaceae</taxon>
        <taxon>Morella</taxon>
    </lineage>
</organism>